<dbReference type="Proteomes" id="UP000239366">
    <property type="component" value="Unassembled WGS sequence"/>
</dbReference>
<comment type="caution">
    <text evidence="1">The sequence shown here is derived from an EMBL/GenBank/DDBJ whole genome shotgun (WGS) entry which is preliminary data.</text>
</comment>
<evidence type="ECO:0000313" key="1">
    <source>
        <dbReference type="EMBL" id="PQJ16425.1"/>
    </source>
</evidence>
<proteinExistence type="predicted"/>
<dbReference type="PROSITE" id="PS51257">
    <property type="entry name" value="PROKAR_LIPOPROTEIN"/>
    <property type="match status" value="1"/>
</dbReference>
<organism evidence="1 2">
    <name type="scientific">Aureicoccus marinus</name>
    <dbReference type="NCBI Taxonomy" id="754435"/>
    <lineage>
        <taxon>Bacteria</taxon>
        <taxon>Pseudomonadati</taxon>
        <taxon>Bacteroidota</taxon>
        <taxon>Flavobacteriia</taxon>
        <taxon>Flavobacteriales</taxon>
        <taxon>Flavobacteriaceae</taxon>
        <taxon>Aureicoccus</taxon>
    </lineage>
</organism>
<keyword evidence="2" id="KW-1185">Reference proteome</keyword>
<accession>A0A2S7TA98</accession>
<evidence type="ECO:0000313" key="2">
    <source>
        <dbReference type="Proteomes" id="UP000239366"/>
    </source>
</evidence>
<sequence>MPRKPSNYLIFSVFLLILMACSVNSTNRNPFLPEVGFRFDINLNLPLYTDLNNPGNPVYIGNNGVGIRGVYVINTGFGVFRAFEASCPNQVPSNCSTMRMEGTVAKCDCDNFEYSLFTGQQLNRPDDGNRYYDMLEYRANASGNLVIISN</sequence>
<protein>
    <recommendedName>
        <fullName evidence="3">Rieske domain-containing protein</fullName>
    </recommendedName>
</protein>
<dbReference type="AlphaFoldDB" id="A0A2S7TA98"/>
<dbReference type="RefSeq" id="WP_245916262.1">
    <property type="nucleotide sequence ID" value="NZ_MQVX01000001.1"/>
</dbReference>
<evidence type="ECO:0008006" key="3">
    <source>
        <dbReference type="Google" id="ProtNLM"/>
    </source>
</evidence>
<dbReference type="EMBL" id="MQVX01000001">
    <property type="protein sequence ID" value="PQJ16425.1"/>
    <property type="molecule type" value="Genomic_DNA"/>
</dbReference>
<reference evidence="2" key="1">
    <citation type="submission" date="2016-11" db="EMBL/GenBank/DDBJ databases">
        <title>Trade-off between light-utilization and light-protection in marine flavobacteria.</title>
        <authorList>
            <person name="Kumagai Y."/>
            <person name="Yoshizawa S."/>
            <person name="Kogure K."/>
        </authorList>
    </citation>
    <scope>NUCLEOTIDE SEQUENCE [LARGE SCALE GENOMIC DNA]</scope>
    <source>
        <strain evidence="2">SG-18</strain>
    </source>
</reference>
<gene>
    <name evidence="1" type="ORF">BST99_12495</name>
</gene>
<name>A0A2S7TA98_9FLAO</name>